<keyword evidence="1" id="KW-1133">Transmembrane helix</keyword>
<dbReference type="AlphaFoldDB" id="A0A1H4EN56"/>
<dbReference type="RefSeq" id="WP_093045282.1">
    <property type="nucleotide sequence ID" value="NZ_FNQR01000009.1"/>
</dbReference>
<evidence type="ECO:0000313" key="2">
    <source>
        <dbReference type="EMBL" id="SEA86544.1"/>
    </source>
</evidence>
<evidence type="ECO:0000256" key="1">
    <source>
        <dbReference type="SAM" id="Phobius"/>
    </source>
</evidence>
<dbReference type="EMBL" id="FNQR01000009">
    <property type="protein sequence ID" value="SEA86544.1"/>
    <property type="molecule type" value="Genomic_DNA"/>
</dbReference>
<keyword evidence="1" id="KW-0812">Transmembrane</keyword>
<dbReference type="Proteomes" id="UP000198584">
    <property type="component" value="Unassembled WGS sequence"/>
</dbReference>
<evidence type="ECO:0000313" key="3">
    <source>
        <dbReference type="Proteomes" id="UP000198584"/>
    </source>
</evidence>
<organism evidence="2 3">
    <name type="scientific">Thalassobacillus cyri</name>
    <dbReference type="NCBI Taxonomy" id="571932"/>
    <lineage>
        <taxon>Bacteria</taxon>
        <taxon>Bacillati</taxon>
        <taxon>Bacillota</taxon>
        <taxon>Bacilli</taxon>
        <taxon>Bacillales</taxon>
        <taxon>Bacillaceae</taxon>
        <taxon>Thalassobacillus</taxon>
    </lineage>
</organism>
<sequence length="486" mass="55643">MKENENNRSKVQIVMAGAIILGLFIGTQFFMGDPVMDASIPDTEAEDKKEQEIDLPAQWIKVDSKEKVYEHYEKYIPGIKTANERGLFQEIDQTLSITDHDGEVHLDKIWFSNQATFLFYSLDLEGLKQLSSNYQDIGLNRMTIESLDGELFRHPPSLHSAFSTEAVVHDGKVFLLATASPFMDDQGQPIEKMNETVSIDFNLKLPDSTYKTRETTLQLEYDLKDNQIASIPVNQTLSLGDTALQVKNINLDVMSTQIEFSLAKDQAKPAQLEGKLKTGDREESFHAYFDPMRQNDQPQQTEFFAHTRPYTEVPKEMTLAIVQSSSVSDQSFTLEVDVSDYNDDWIKDEDTPYRYTKIDKENAVKVAEVFHTEVLLDQVEYIKKDGAQFTIRYQPLNEENPSEYLSVESPSFASENPWMDTNIEVENEEKEDPLYSGGNIMRREEDSYTFMIPDSYLLRSEQLTIKVSDLLHTKEVNKSITIDTSN</sequence>
<accession>A0A1H4EN56</accession>
<evidence type="ECO:0008006" key="4">
    <source>
        <dbReference type="Google" id="ProtNLM"/>
    </source>
</evidence>
<keyword evidence="3" id="KW-1185">Reference proteome</keyword>
<dbReference type="OrthoDB" id="2966571at2"/>
<name>A0A1H4EN56_9BACI</name>
<feature type="transmembrane region" description="Helical" evidence="1">
    <location>
        <begin position="12"/>
        <end position="31"/>
    </location>
</feature>
<reference evidence="2 3" key="1">
    <citation type="submission" date="2016-10" db="EMBL/GenBank/DDBJ databases">
        <authorList>
            <person name="de Groot N.N."/>
        </authorList>
    </citation>
    <scope>NUCLEOTIDE SEQUENCE [LARGE SCALE GENOMIC DNA]</scope>
    <source>
        <strain evidence="2 3">CCM7597</strain>
    </source>
</reference>
<dbReference type="STRING" id="571932.SAMN05421743_109161"/>
<proteinExistence type="predicted"/>
<protein>
    <recommendedName>
        <fullName evidence="4">DUF4179 domain-containing protein</fullName>
    </recommendedName>
</protein>
<keyword evidence="1" id="KW-0472">Membrane</keyword>
<gene>
    <name evidence="2" type="ORF">SAMN05421743_109161</name>
</gene>